<evidence type="ECO:0000313" key="3">
    <source>
        <dbReference type="Proteomes" id="UP000198598"/>
    </source>
</evidence>
<accession>A0A1I1F3I2</accession>
<keyword evidence="2" id="KW-0645">Protease</keyword>
<keyword evidence="2" id="KW-0378">Hydrolase</keyword>
<keyword evidence="2" id="KW-0121">Carboxypeptidase</keyword>
<dbReference type="GO" id="GO:0004180">
    <property type="term" value="F:carboxypeptidase activity"/>
    <property type="evidence" value="ECO:0007669"/>
    <property type="project" value="UniProtKB-KW"/>
</dbReference>
<reference evidence="2 3" key="1">
    <citation type="submission" date="2016-10" db="EMBL/GenBank/DDBJ databases">
        <authorList>
            <person name="de Groot N.N."/>
        </authorList>
    </citation>
    <scope>NUCLEOTIDE SEQUENCE [LARGE SCALE GENOMIC DNA]</scope>
    <source>
        <strain evidence="2 3">DSM 26130</strain>
    </source>
</reference>
<keyword evidence="3" id="KW-1185">Reference proteome</keyword>
<organism evidence="2 3">
    <name type="scientific">Spirosoma endophyticum</name>
    <dbReference type="NCBI Taxonomy" id="662367"/>
    <lineage>
        <taxon>Bacteria</taxon>
        <taxon>Pseudomonadati</taxon>
        <taxon>Bacteroidota</taxon>
        <taxon>Cytophagia</taxon>
        <taxon>Cytophagales</taxon>
        <taxon>Cytophagaceae</taxon>
        <taxon>Spirosoma</taxon>
    </lineage>
</organism>
<dbReference type="EMBL" id="FOLQ01000001">
    <property type="protein sequence ID" value="SFB93516.1"/>
    <property type="molecule type" value="Genomic_DNA"/>
</dbReference>
<evidence type="ECO:0000313" key="2">
    <source>
        <dbReference type="EMBL" id="SFB93516.1"/>
    </source>
</evidence>
<dbReference type="AlphaFoldDB" id="A0A1I1F3I2"/>
<protein>
    <submittedName>
        <fullName evidence="2">Carboxypeptidase regulatory-like domain-containing protein</fullName>
    </submittedName>
</protein>
<dbReference type="SUPFAM" id="SSF49452">
    <property type="entry name" value="Starch-binding domain-like"/>
    <property type="match status" value="1"/>
</dbReference>
<dbReference type="Gene3D" id="2.60.40.1120">
    <property type="entry name" value="Carboxypeptidase-like, regulatory domain"/>
    <property type="match status" value="1"/>
</dbReference>
<dbReference type="InterPro" id="IPR013784">
    <property type="entry name" value="Carb-bd-like_fold"/>
</dbReference>
<keyword evidence="1" id="KW-0732">Signal</keyword>
<proteinExistence type="predicted"/>
<feature type="signal peptide" evidence="1">
    <location>
        <begin position="1"/>
        <end position="18"/>
    </location>
</feature>
<sequence length="111" mass="11828">MKLRFLFLLLFSSGGHLALGQVALTGVIVDGTTSKPVPFVSVALYRKADSVAVTGALADSAGVFHITHVAPGQYQLKTFFLGYKPQVVPVTLKCGDVFNAGRCCLSSRRIN</sequence>
<dbReference type="STRING" id="662367.SAMN05216167_101133"/>
<feature type="chain" id="PRO_5011658150" evidence="1">
    <location>
        <begin position="19"/>
        <end position="111"/>
    </location>
</feature>
<gene>
    <name evidence="2" type="ORF">SAMN05216167_101133</name>
</gene>
<name>A0A1I1F3I2_9BACT</name>
<dbReference type="GO" id="GO:0030246">
    <property type="term" value="F:carbohydrate binding"/>
    <property type="evidence" value="ECO:0007669"/>
    <property type="project" value="InterPro"/>
</dbReference>
<dbReference type="RefSeq" id="WP_245776467.1">
    <property type="nucleotide sequence ID" value="NZ_FOLQ01000001.1"/>
</dbReference>
<evidence type="ECO:0000256" key="1">
    <source>
        <dbReference type="SAM" id="SignalP"/>
    </source>
</evidence>
<dbReference type="Pfam" id="PF13620">
    <property type="entry name" value="CarboxypepD_reg"/>
    <property type="match status" value="1"/>
</dbReference>
<dbReference type="Proteomes" id="UP000198598">
    <property type="component" value="Unassembled WGS sequence"/>
</dbReference>